<feature type="non-terminal residue" evidence="10">
    <location>
        <position position="279"/>
    </location>
</feature>
<dbReference type="InterPro" id="IPR009000">
    <property type="entry name" value="Transl_B-barrel_sf"/>
</dbReference>
<dbReference type="GO" id="GO:0000049">
    <property type="term" value="F:tRNA binding"/>
    <property type="evidence" value="ECO:0007669"/>
    <property type="project" value="UniProtKB-KW"/>
</dbReference>
<organism evidence="10">
    <name type="scientific">marine sediment metagenome</name>
    <dbReference type="NCBI Taxonomy" id="412755"/>
    <lineage>
        <taxon>unclassified sequences</taxon>
        <taxon>metagenomes</taxon>
        <taxon>ecological metagenomes</taxon>
    </lineage>
</organism>
<name>X0TR95_9ZZZZ</name>
<evidence type="ECO:0000259" key="9">
    <source>
        <dbReference type="PROSITE" id="PS50860"/>
    </source>
</evidence>
<reference evidence="10" key="1">
    <citation type="journal article" date="2014" name="Front. Microbiol.">
        <title>High frequency of phylogenetically diverse reductive dehalogenase-homologous genes in deep subseafloor sedimentary metagenomes.</title>
        <authorList>
            <person name="Kawai M."/>
            <person name="Futagami T."/>
            <person name="Toyoda A."/>
            <person name="Takaki Y."/>
            <person name="Nishi S."/>
            <person name="Hori S."/>
            <person name="Arai W."/>
            <person name="Tsubouchi T."/>
            <person name="Morono Y."/>
            <person name="Uchiyama I."/>
            <person name="Ito T."/>
            <person name="Fujiyama A."/>
            <person name="Inagaki F."/>
            <person name="Takami H."/>
        </authorList>
    </citation>
    <scope>NUCLEOTIDE SEQUENCE</scope>
    <source>
        <strain evidence="10">Expedition CK06-06</strain>
    </source>
</reference>
<dbReference type="SUPFAM" id="SSF101353">
    <property type="entry name" value="Putative anticodon-binding domain of alanyl-tRNA synthetase (AlaRS)"/>
    <property type="match status" value="1"/>
</dbReference>
<dbReference type="GO" id="GO:0002161">
    <property type="term" value="F:aminoacyl-tRNA deacylase activity"/>
    <property type="evidence" value="ECO:0007669"/>
    <property type="project" value="TreeGrafter"/>
</dbReference>
<dbReference type="PROSITE" id="PS50860">
    <property type="entry name" value="AA_TRNA_LIGASE_II_ALA"/>
    <property type="match status" value="1"/>
</dbReference>
<dbReference type="GO" id="GO:0006419">
    <property type="term" value="P:alanyl-tRNA aminoacylation"/>
    <property type="evidence" value="ECO:0007669"/>
    <property type="project" value="InterPro"/>
</dbReference>
<keyword evidence="2" id="KW-0820">tRNA-binding</keyword>
<dbReference type="AlphaFoldDB" id="X0TR95"/>
<feature type="non-terminal residue" evidence="10">
    <location>
        <position position="1"/>
    </location>
</feature>
<evidence type="ECO:0000256" key="8">
    <source>
        <dbReference type="ARBA" id="ARBA00023146"/>
    </source>
</evidence>
<dbReference type="Pfam" id="PF01411">
    <property type="entry name" value="tRNA-synt_2c"/>
    <property type="match status" value="1"/>
</dbReference>
<gene>
    <name evidence="10" type="ORF">S01H1_27423</name>
</gene>
<comment type="similarity">
    <text evidence="1">Belongs to the class-II aminoacyl-tRNA synthetase family.</text>
</comment>
<evidence type="ECO:0000256" key="3">
    <source>
        <dbReference type="ARBA" id="ARBA00022598"/>
    </source>
</evidence>
<dbReference type="InterPro" id="IPR018165">
    <property type="entry name" value="Ala-tRNA-synth_IIc_core"/>
</dbReference>
<dbReference type="EMBL" id="BARS01016695">
    <property type="protein sequence ID" value="GAF89736.1"/>
    <property type="molecule type" value="Genomic_DNA"/>
</dbReference>
<accession>X0TR95</accession>
<keyword evidence="3" id="KW-0436">Ligase</keyword>
<evidence type="ECO:0000256" key="6">
    <source>
        <dbReference type="ARBA" id="ARBA00022884"/>
    </source>
</evidence>
<evidence type="ECO:0000256" key="2">
    <source>
        <dbReference type="ARBA" id="ARBA00022555"/>
    </source>
</evidence>
<evidence type="ECO:0000313" key="10">
    <source>
        <dbReference type="EMBL" id="GAF89736.1"/>
    </source>
</evidence>
<evidence type="ECO:0000256" key="4">
    <source>
        <dbReference type="ARBA" id="ARBA00022741"/>
    </source>
</evidence>
<dbReference type="InterPro" id="IPR018164">
    <property type="entry name" value="Ala-tRNA-synth_IIc_N"/>
</dbReference>
<dbReference type="PANTHER" id="PTHR11777:SF9">
    <property type="entry name" value="ALANINE--TRNA LIGASE, CYTOPLASMIC"/>
    <property type="match status" value="1"/>
</dbReference>
<keyword evidence="4" id="KW-0547">Nucleotide-binding</keyword>
<dbReference type="SUPFAM" id="SSF50447">
    <property type="entry name" value="Translation proteins"/>
    <property type="match status" value="1"/>
</dbReference>
<dbReference type="InterPro" id="IPR050058">
    <property type="entry name" value="Ala-tRNA_ligase"/>
</dbReference>
<dbReference type="PANTHER" id="PTHR11777">
    <property type="entry name" value="ALANYL-TRNA SYNTHETASE"/>
    <property type="match status" value="1"/>
</dbReference>
<feature type="domain" description="Alanyl-transfer RNA synthetases family profile" evidence="9">
    <location>
        <begin position="116"/>
        <end position="279"/>
    </location>
</feature>
<dbReference type="GO" id="GO:0005829">
    <property type="term" value="C:cytosol"/>
    <property type="evidence" value="ECO:0007669"/>
    <property type="project" value="TreeGrafter"/>
</dbReference>
<dbReference type="Gene3D" id="2.40.30.130">
    <property type="match status" value="1"/>
</dbReference>
<dbReference type="GO" id="GO:0004813">
    <property type="term" value="F:alanine-tRNA ligase activity"/>
    <property type="evidence" value="ECO:0007669"/>
    <property type="project" value="InterPro"/>
</dbReference>
<dbReference type="InterPro" id="IPR018162">
    <property type="entry name" value="Ala-tRNA-ligase_IIc_anticod-bd"/>
</dbReference>
<evidence type="ECO:0000256" key="5">
    <source>
        <dbReference type="ARBA" id="ARBA00022840"/>
    </source>
</evidence>
<keyword evidence="5" id="KW-0067">ATP-binding</keyword>
<dbReference type="GO" id="GO:0005524">
    <property type="term" value="F:ATP binding"/>
    <property type="evidence" value="ECO:0007669"/>
    <property type="project" value="UniProtKB-KW"/>
</dbReference>
<evidence type="ECO:0000256" key="7">
    <source>
        <dbReference type="ARBA" id="ARBA00022917"/>
    </source>
</evidence>
<proteinExistence type="inferred from homology"/>
<keyword evidence="8" id="KW-0030">Aminoacyl-tRNA synthetase</keyword>
<comment type="caution">
    <text evidence="10">The sequence shown here is derived from an EMBL/GenBank/DDBJ whole genome shotgun (WGS) entry which is preliminary data.</text>
</comment>
<keyword evidence="6" id="KW-0694">RNA-binding</keyword>
<sequence length="279" mass="31393">ITAEEEKFQQTLPVGMGILELTLFRMREELKDYLPKFQASFKEALSQRDIIDLTYTLEAAIDHFLRDCKAWDHILVIGGRNAVEESLQPVEKGLTGLKEIVSKYDPFKLPNAFDALKRSLREGLERLENDIDSVANKLTGFEVFVLWDTYGFPPELTAEIAREKGLSIDWEGFQVEMEKQRERARVSQKVGAGAVQSRAESQAKTMRTVVRKPRFVGYKKYSSRAKVLDLTTNESSVRSVGEGSEVDVILDKTPFYGEMGGQVGDTGEISSQKGKVTIT</sequence>
<evidence type="ECO:0000256" key="1">
    <source>
        <dbReference type="ARBA" id="ARBA00008226"/>
    </source>
</evidence>
<protein>
    <recommendedName>
        <fullName evidence="9">Alanyl-transfer RNA synthetases family profile domain-containing protein</fullName>
    </recommendedName>
</protein>
<keyword evidence="7" id="KW-0648">Protein biosynthesis</keyword>